<dbReference type="Proteomes" id="UP000030689">
    <property type="component" value="Unassembled WGS sequence"/>
</dbReference>
<dbReference type="KEGG" id="eus:EUTSA_v10019412mg"/>
<evidence type="ECO:0000313" key="1">
    <source>
        <dbReference type="EMBL" id="ESQ27911.1"/>
    </source>
</evidence>
<name>V4M9R5_EUTSA</name>
<dbReference type="Gramene" id="ESQ27911">
    <property type="protein sequence ID" value="ESQ27911"/>
    <property type="gene ID" value="EUTSA_v10019412mg"/>
</dbReference>
<accession>V4M9R5</accession>
<keyword evidence="2" id="KW-1185">Reference proteome</keyword>
<protein>
    <submittedName>
        <fullName evidence="1">Uncharacterized protein</fullName>
    </submittedName>
</protein>
<organism evidence="1 2">
    <name type="scientific">Eutrema salsugineum</name>
    <name type="common">Saltwater cress</name>
    <name type="synonym">Sisymbrium salsugineum</name>
    <dbReference type="NCBI Taxonomy" id="72664"/>
    <lineage>
        <taxon>Eukaryota</taxon>
        <taxon>Viridiplantae</taxon>
        <taxon>Streptophyta</taxon>
        <taxon>Embryophyta</taxon>
        <taxon>Tracheophyta</taxon>
        <taxon>Spermatophyta</taxon>
        <taxon>Magnoliopsida</taxon>
        <taxon>eudicotyledons</taxon>
        <taxon>Gunneridae</taxon>
        <taxon>Pentapetalae</taxon>
        <taxon>rosids</taxon>
        <taxon>malvids</taxon>
        <taxon>Brassicales</taxon>
        <taxon>Brassicaceae</taxon>
        <taxon>Eutremeae</taxon>
        <taxon>Eutrema</taxon>
    </lineage>
</organism>
<gene>
    <name evidence="1" type="ORF">EUTSA_v10019412mg</name>
</gene>
<dbReference type="AlphaFoldDB" id="V4M9R5"/>
<sequence length="67" mass="7865">MKNSSKKRQMDTLRNKPTTLIHKPRMLYILTKLLKPKCTPQVQSTICKRPCRNSLHMQITKLPLPHV</sequence>
<dbReference type="EMBL" id="KI517953">
    <property type="protein sequence ID" value="ESQ27911.1"/>
    <property type="molecule type" value="Genomic_DNA"/>
</dbReference>
<evidence type="ECO:0000313" key="2">
    <source>
        <dbReference type="Proteomes" id="UP000030689"/>
    </source>
</evidence>
<reference evidence="1 2" key="1">
    <citation type="journal article" date="2013" name="Front. Plant Sci.">
        <title>The Reference Genome of the Halophytic Plant Eutrema salsugineum.</title>
        <authorList>
            <person name="Yang R."/>
            <person name="Jarvis D.E."/>
            <person name="Chen H."/>
            <person name="Beilstein M.A."/>
            <person name="Grimwood J."/>
            <person name="Jenkins J."/>
            <person name="Shu S."/>
            <person name="Prochnik S."/>
            <person name="Xin M."/>
            <person name="Ma C."/>
            <person name="Schmutz J."/>
            <person name="Wing R.A."/>
            <person name="Mitchell-Olds T."/>
            <person name="Schumaker K.S."/>
            <person name="Wang X."/>
        </authorList>
    </citation>
    <scope>NUCLEOTIDE SEQUENCE [LARGE SCALE GENOMIC DNA]</scope>
</reference>
<proteinExistence type="predicted"/>